<dbReference type="EMBL" id="AP018150">
    <property type="protein sequence ID" value="BBE10353.1"/>
    <property type="molecule type" value="Genomic_DNA"/>
</dbReference>
<keyword evidence="2" id="KW-0040">ANK repeat</keyword>
<keyword evidence="1" id="KW-0677">Repeat</keyword>
<dbReference type="InterPro" id="IPR036770">
    <property type="entry name" value="Ankyrin_rpt-contain_sf"/>
</dbReference>
<dbReference type="KEGG" id="mcys:MCB1EB_2192"/>
<dbReference type="PROSITE" id="PS50297">
    <property type="entry name" value="ANK_REP_REGION"/>
    <property type="match status" value="2"/>
</dbReference>
<dbReference type="RefSeq" id="WP_045364205.1">
    <property type="nucleotide sequence ID" value="NZ_AP018150.1"/>
</dbReference>
<gene>
    <name evidence="3" type="ORF">MCB1EB_2192</name>
</gene>
<evidence type="ECO:0000313" key="3">
    <source>
        <dbReference type="EMBL" id="BBE10353.1"/>
    </source>
</evidence>
<dbReference type="PROSITE" id="PS50088">
    <property type="entry name" value="ANK_REPEAT"/>
    <property type="match status" value="2"/>
</dbReference>
<proteinExistence type="predicted"/>
<name>A0A2Z6EY12_9BURK</name>
<sequence>MLEFIVIRVQKRPFEGGDDACVFGEQAGSSKKRGRHSFAEVSSSVKVDSGLSQAPNMKNVSSSAFETQRQARISYSQIHAARDHQKNFQEIPREISGLKQCYLSNETGLLLNFYQKLSLVQNMTTDERQEALYIAVAQKDSLITRLLLNRGVDINREDISGNRPIHIAASKDGVDVLARLFKKGVDFYALNLDGKTILQIAYESASKQTIQFMKNLYLHKKFIPQSGLDREILAKTMSPSERLSAKYIAIGQNDDQMRIKLLTRGTIN</sequence>
<protein>
    <submittedName>
        <fullName evidence="3">Ankyrin</fullName>
    </submittedName>
</protein>
<reference evidence="3 4" key="1">
    <citation type="journal article" date="2018" name="Microbes Environ.">
        <title>Comparative Genomic Insights into Endofungal Lifestyles of Two Bacterial Endosymbionts, Mycoavidus cysteinexigens and Burkholderia rhizoxinica.</title>
        <authorList>
            <person name="Sharmin D."/>
            <person name="Guo Y."/>
            <person name="Nishizawa T."/>
            <person name="Ohshima S."/>
            <person name="Sato Y."/>
            <person name="Takashima Y."/>
            <person name="Narisawa K."/>
            <person name="Ohta H."/>
        </authorList>
    </citation>
    <scope>NUCLEOTIDE SEQUENCE [LARGE SCALE GENOMIC DNA]</scope>
    <source>
        <strain evidence="3 4">B1-EB</strain>
    </source>
</reference>
<dbReference type="AlphaFoldDB" id="A0A2Z6EY12"/>
<organism evidence="3 4">
    <name type="scientific">Mycoavidus cysteinexigens</name>
    <dbReference type="NCBI Taxonomy" id="1553431"/>
    <lineage>
        <taxon>Bacteria</taxon>
        <taxon>Pseudomonadati</taxon>
        <taxon>Pseudomonadota</taxon>
        <taxon>Betaproteobacteria</taxon>
        <taxon>Burkholderiales</taxon>
        <taxon>Burkholderiaceae</taxon>
        <taxon>Mycoavidus</taxon>
    </lineage>
</organism>
<dbReference type="Gene3D" id="1.25.40.20">
    <property type="entry name" value="Ankyrin repeat-containing domain"/>
    <property type="match status" value="1"/>
</dbReference>
<dbReference type="Proteomes" id="UP000282597">
    <property type="component" value="Chromosome"/>
</dbReference>
<accession>A0A2Z6EY12</accession>
<dbReference type="Pfam" id="PF13857">
    <property type="entry name" value="Ank_5"/>
    <property type="match status" value="1"/>
</dbReference>
<dbReference type="InterPro" id="IPR002110">
    <property type="entry name" value="Ankyrin_rpt"/>
</dbReference>
<dbReference type="SUPFAM" id="SSF48403">
    <property type="entry name" value="Ankyrin repeat"/>
    <property type="match status" value="1"/>
</dbReference>
<dbReference type="PANTHER" id="PTHR24198:SF165">
    <property type="entry name" value="ANKYRIN REPEAT-CONTAINING PROTEIN-RELATED"/>
    <property type="match status" value="1"/>
</dbReference>
<dbReference type="SMART" id="SM00248">
    <property type="entry name" value="ANK"/>
    <property type="match status" value="3"/>
</dbReference>
<evidence type="ECO:0000313" key="4">
    <source>
        <dbReference type="Proteomes" id="UP000282597"/>
    </source>
</evidence>
<evidence type="ECO:0000256" key="2">
    <source>
        <dbReference type="ARBA" id="ARBA00023043"/>
    </source>
</evidence>
<dbReference type="PANTHER" id="PTHR24198">
    <property type="entry name" value="ANKYRIN REPEAT AND PROTEIN KINASE DOMAIN-CONTAINING PROTEIN"/>
    <property type="match status" value="1"/>
</dbReference>
<keyword evidence="4" id="KW-1185">Reference proteome</keyword>
<evidence type="ECO:0000256" key="1">
    <source>
        <dbReference type="ARBA" id="ARBA00022737"/>
    </source>
</evidence>